<dbReference type="PANTHER" id="PTHR14334">
    <property type="entry name" value="B-CELL ANTIGEN RECEPTOR COMPLEX-ASSOCIATED PROTEIN"/>
    <property type="match status" value="1"/>
</dbReference>
<reference evidence="6 7" key="1">
    <citation type="journal article" date="2019" name="Sci. Data">
        <title>Hybrid genome assembly and annotation of Danionella translucida.</title>
        <authorList>
            <person name="Kadobianskyi M."/>
            <person name="Schulze L."/>
            <person name="Schuelke M."/>
            <person name="Judkewitz B."/>
        </authorList>
    </citation>
    <scope>NUCLEOTIDE SEQUENCE [LARGE SCALE GENOMIC DNA]</scope>
    <source>
        <strain evidence="6 7">Bolton</strain>
    </source>
</reference>
<dbReference type="Gene3D" id="2.60.40.10">
    <property type="entry name" value="Immunoglobulins"/>
    <property type="match status" value="1"/>
</dbReference>
<dbReference type="SUPFAM" id="SSF48726">
    <property type="entry name" value="Immunoglobulin"/>
    <property type="match status" value="1"/>
</dbReference>
<evidence type="ECO:0000256" key="3">
    <source>
        <dbReference type="SAM" id="Phobius"/>
    </source>
</evidence>
<dbReference type="CDD" id="cd00099">
    <property type="entry name" value="IgV"/>
    <property type="match status" value="1"/>
</dbReference>
<dbReference type="Pfam" id="PF13927">
    <property type="entry name" value="Ig_3"/>
    <property type="match status" value="1"/>
</dbReference>
<dbReference type="EMBL" id="SRMA01026961">
    <property type="protein sequence ID" value="TRY64908.1"/>
    <property type="molecule type" value="Genomic_DNA"/>
</dbReference>
<comment type="caution">
    <text evidence="6">The sequence shown here is derived from an EMBL/GenBank/DDBJ whole genome shotgun (WGS) entry which is preliminary data.</text>
</comment>
<feature type="chain" id="PRO_5022041566" description="Ig-like domain-containing protein" evidence="4">
    <location>
        <begin position="24"/>
        <end position="238"/>
    </location>
</feature>
<evidence type="ECO:0000256" key="4">
    <source>
        <dbReference type="SAM" id="SignalP"/>
    </source>
</evidence>
<evidence type="ECO:0000259" key="5">
    <source>
        <dbReference type="PROSITE" id="PS50835"/>
    </source>
</evidence>
<dbReference type="GO" id="GO:0030183">
    <property type="term" value="P:B cell differentiation"/>
    <property type="evidence" value="ECO:0007669"/>
    <property type="project" value="TreeGrafter"/>
</dbReference>
<dbReference type="SMART" id="SM00409">
    <property type="entry name" value="IG"/>
    <property type="match status" value="1"/>
</dbReference>
<dbReference type="STRING" id="623744.A0A553NHP3"/>
<keyword evidence="1" id="KW-0393">Immunoglobulin domain</keyword>
<evidence type="ECO:0000313" key="7">
    <source>
        <dbReference type="Proteomes" id="UP000316079"/>
    </source>
</evidence>
<name>A0A553NHP3_9TELE</name>
<feature type="signal peptide" evidence="4">
    <location>
        <begin position="1"/>
        <end position="23"/>
    </location>
</feature>
<accession>A0A553NHP3</accession>
<keyword evidence="3" id="KW-0472">Membrane</keyword>
<proteinExistence type="predicted"/>
<dbReference type="InterPro" id="IPR013783">
    <property type="entry name" value="Ig-like_fold"/>
</dbReference>
<dbReference type="InterPro" id="IPR036179">
    <property type="entry name" value="Ig-like_dom_sf"/>
</dbReference>
<keyword evidence="3" id="KW-1133">Transmembrane helix</keyword>
<feature type="transmembrane region" description="Helical" evidence="3">
    <location>
        <begin position="157"/>
        <end position="178"/>
    </location>
</feature>
<organism evidence="6 7">
    <name type="scientific">Danionella cerebrum</name>
    <dbReference type="NCBI Taxonomy" id="2873325"/>
    <lineage>
        <taxon>Eukaryota</taxon>
        <taxon>Metazoa</taxon>
        <taxon>Chordata</taxon>
        <taxon>Craniata</taxon>
        <taxon>Vertebrata</taxon>
        <taxon>Euteleostomi</taxon>
        <taxon>Actinopterygii</taxon>
        <taxon>Neopterygii</taxon>
        <taxon>Teleostei</taxon>
        <taxon>Ostariophysi</taxon>
        <taxon>Cypriniformes</taxon>
        <taxon>Danionidae</taxon>
        <taxon>Danioninae</taxon>
        <taxon>Danionella</taxon>
    </lineage>
</organism>
<feature type="compositionally biased region" description="Basic and acidic residues" evidence="2">
    <location>
        <begin position="192"/>
        <end position="204"/>
    </location>
</feature>
<dbReference type="Proteomes" id="UP000316079">
    <property type="component" value="Unassembled WGS sequence"/>
</dbReference>
<dbReference type="InterPro" id="IPR007110">
    <property type="entry name" value="Ig-like_dom"/>
</dbReference>
<keyword evidence="3" id="KW-0812">Transmembrane</keyword>
<dbReference type="OrthoDB" id="10012075at2759"/>
<dbReference type="AlphaFoldDB" id="A0A553NHP3"/>
<evidence type="ECO:0000256" key="2">
    <source>
        <dbReference type="SAM" id="MobiDB-lite"/>
    </source>
</evidence>
<feature type="domain" description="Ig-like" evidence="5">
    <location>
        <begin position="23"/>
        <end position="104"/>
    </location>
</feature>
<dbReference type="GO" id="GO:0050853">
    <property type="term" value="P:B cell receptor signaling pathway"/>
    <property type="evidence" value="ECO:0007669"/>
    <property type="project" value="TreeGrafter"/>
</dbReference>
<dbReference type="GO" id="GO:0009897">
    <property type="term" value="C:external side of plasma membrane"/>
    <property type="evidence" value="ECO:0007669"/>
    <property type="project" value="TreeGrafter"/>
</dbReference>
<dbReference type="PROSITE" id="PS50835">
    <property type="entry name" value="IG_LIKE"/>
    <property type="match status" value="1"/>
</dbReference>
<protein>
    <recommendedName>
        <fullName evidence="5">Ig-like domain-containing protein</fullName>
    </recommendedName>
</protein>
<evidence type="ECO:0000256" key="1">
    <source>
        <dbReference type="ARBA" id="ARBA00023319"/>
    </source>
</evidence>
<keyword evidence="4" id="KW-0732">Signal</keyword>
<evidence type="ECO:0000313" key="6">
    <source>
        <dbReference type="EMBL" id="TRY64908.1"/>
    </source>
</evidence>
<gene>
    <name evidence="6" type="ORF">DNTS_024600</name>
</gene>
<dbReference type="InterPro" id="IPR003599">
    <property type="entry name" value="Ig_sub"/>
</dbReference>
<sequence length="238" mass="26839">MKFSSRLLFSLLLTGCNLKGSNEEVFLNQSPSNISVNEGEEVQISCCWINTTKTASNLKVAWYKNKEKIADKKVQQTSSAENCSVLNIANVTRTDAGDYVCEVTEDIPVLKKYEGNKTRLQICEIRCSTTQQTSQDGSDESHSTPKGHNETDLLTSYSSLGAAGGFLTLCLVFSFCKIRSFYRNRERMVIHQTPHSEGEEHEHMEEEEGSTSSSRGSLQWYQVPVYWSYFDLQRGEAQ</sequence>
<keyword evidence="7" id="KW-1185">Reference proteome</keyword>
<dbReference type="GO" id="GO:0019815">
    <property type="term" value="C:B cell receptor complex"/>
    <property type="evidence" value="ECO:0007669"/>
    <property type="project" value="TreeGrafter"/>
</dbReference>
<feature type="region of interest" description="Disordered" evidence="2">
    <location>
        <begin position="192"/>
        <end position="216"/>
    </location>
</feature>